<feature type="region of interest" description="Disordered" evidence="1">
    <location>
        <begin position="44"/>
        <end position="84"/>
    </location>
</feature>
<organism evidence="3 4">
    <name type="scientific">Trebonia kvetii</name>
    <dbReference type="NCBI Taxonomy" id="2480626"/>
    <lineage>
        <taxon>Bacteria</taxon>
        <taxon>Bacillati</taxon>
        <taxon>Actinomycetota</taxon>
        <taxon>Actinomycetes</taxon>
        <taxon>Streptosporangiales</taxon>
        <taxon>Treboniaceae</taxon>
        <taxon>Trebonia</taxon>
    </lineage>
</organism>
<evidence type="ECO:0000313" key="3">
    <source>
        <dbReference type="EMBL" id="TVZ03959.1"/>
    </source>
</evidence>
<sequence length="84" mass="8663">MYLASADYPNSDISTGAMVAIAVVMASVLLIWLGSVYLAERSGQARARRARNSRPVLTPQGGAADDEHSGADGDGEASRRAAAA</sequence>
<accession>A0A6P2BXT7</accession>
<name>A0A6P2BXT7_9ACTN</name>
<dbReference type="EMBL" id="RPFW01000003">
    <property type="protein sequence ID" value="TVZ03959.1"/>
    <property type="molecule type" value="Genomic_DNA"/>
</dbReference>
<evidence type="ECO:0000256" key="2">
    <source>
        <dbReference type="SAM" id="Phobius"/>
    </source>
</evidence>
<evidence type="ECO:0000256" key="1">
    <source>
        <dbReference type="SAM" id="MobiDB-lite"/>
    </source>
</evidence>
<keyword evidence="2" id="KW-0812">Transmembrane</keyword>
<keyword evidence="2" id="KW-1133">Transmembrane helix</keyword>
<keyword evidence="4" id="KW-1185">Reference proteome</keyword>
<gene>
    <name evidence="3" type="ORF">EAS64_16140</name>
</gene>
<evidence type="ECO:0000313" key="4">
    <source>
        <dbReference type="Proteomes" id="UP000460272"/>
    </source>
</evidence>
<dbReference type="Proteomes" id="UP000460272">
    <property type="component" value="Unassembled WGS sequence"/>
</dbReference>
<keyword evidence="2" id="KW-0472">Membrane</keyword>
<feature type="transmembrane region" description="Helical" evidence="2">
    <location>
        <begin position="17"/>
        <end position="39"/>
    </location>
</feature>
<feature type="compositionally biased region" description="Basic and acidic residues" evidence="1">
    <location>
        <begin position="65"/>
        <end position="84"/>
    </location>
</feature>
<proteinExistence type="predicted"/>
<comment type="caution">
    <text evidence="3">The sequence shown here is derived from an EMBL/GenBank/DDBJ whole genome shotgun (WGS) entry which is preliminary data.</text>
</comment>
<reference evidence="3 4" key="1">
    <citation type="submission" date="2018-11" db="EMBL/GenBank/DDBJ databases">
        <title>Trebonia kvetii gen.nov., sp.nov., a novel acidophilic actinobacterium, and proposal of the new actinobacterial family Treboniaceae fam. nov.</title>
        <authorList>
            <person name="Rapoport D."/>
            <person name="Sagova-Mareckova M."/>
            <person name="Sedlacek I."/>
            <person name="Provaznik J."/>
            <person name="Kralova S."/>
            <person name="Pavlinic D."/>
            <person name="Benes V."/>
            <person name="Kopecky J."/>
        </authorList>
    </citation>
    <scope>NUCLEOTIDE SEQUENCE [LARGE SCALE GENOMIC DNA]</scope>
    <source>
        <strain evidence="3 4">15Tr583</strain>
    </source>
</reference>
<protein>
    <submittedName>
        <fullName evidence="3">Uncharacterized protein</fullName>
    </submittedName>
</protein>
<dbReference type="RefSeq" id="WP_145853829.1">
    <property type="nucleotide sequence ID" value="NZ_RPFW01000003.1"/>
</dbReference>
<dbReference type="AlphaFoldDB" id="A0A6P2BXT7"/>